<gene>
    <name evidence="10" type="ORF">DPMN_183596</name>
</gene>
<organism evidence="10 11">
    <name type="scientific">Dreissena polymorpha</name>
    <name type="common">Zebra mussel</name>
    <name type="synonym">Mytilus polymorpha</name>
    <dbReference type="NCBI Taxonomy" id="45954"/>
    <lineage>
        <taxon>Eukaryota</taxon>
        <taxon>Metazoa</taxon>
        <taxon>Spiralia</taxon>
        <taxon>Lophotrochozoa</taxon>
        <taxon>Mollusca</taxon>
        <taxon>Bivalvia</taxon>
        <taxon>Autobranchia</taxon>
        <taxon>Heteroconchia</taxon>
        <taxon>Euheterodonta</taxon>
        <taxon>Imparidentia</taxon>
        <taxon>Neoheterodontei</taxon>
        <taxon>Myida</taxon>
        <taxon>Dreissenoidea</taxon>
        <taxon>Dreissenidae</taxon>
        <taxon>Dreissena</taxon>
    </lineage>
</organism>
<dbReference type="Pfam" id="PF07766">
    <property type="entry name" value="LETM1_RBD"/>
    <property type="match status" value="1"/>
</dbReference>
<keyword evidence="2 8" id="KW-0812">Transmembrane</keyword>
<reference evidence="10" key="1">
    <citation type="journal article" date="2019" name="bioRxiv">
        <title>The Genome of the Zebra Mussel, Dreissena polymorpha: A Resource for Invasive Species Research.</title>
        <authorList>
            <person name="McCartney M.A."/>
            <person name="Auch B."/>
            <person name="Kono T."/>
            <person name="Mallez S."/>
            <person name="Zhang Y."/>
            <person name="Obille A."/>
            <person name="Becker A."/>
            <person name="Abrahante J.E."/>
            <person name="Garbe J."/>
            <person name="Badalamenti J.P."/>
            <person name="Herman A."/>
            <person name="Mangelson H."/>
            <person name="Liachko I."/>
            <person name="Sullivan S."/>
            <person name="Sone E.D."/>
            <person name="Koren S."/>
            <person name="Silverstein K.A.T."/>
            <person name="Beckman K.B."/>
            <person name="Gohl D.M."/>
        </authorList>
    </citation>
    <scope>NUCLEOTIDE SEQUENCE</scope>
    <source>
        <strain evidence="10">Duluth1</strain>
        <tissue evidence="10">Whole animal</tissue>
    </source>
</reference>
<protein>
    <recommendedName>
        <fullName evidence="9">Letm1 RBD domain-containing protein</fullName>
    </recommendedName>
</protein>
<keyword evidence="5 7" id="KW-0496">Mitochondrion</keyword>
<feature type="transmembrane region" description="Helical" evidence="8">
    <location>
        <begin position="121"/>
        <end position="144"/>
    </location>
</feature>
<evidence type="ECO:0000256" key="4">
    <source>
        <dbReference type="ARBA" id="ARBA00022989"/>
    </source>
</evidence>
<evidence type="ECO:0000256" key="6">
    <source>
        <dbReference type="ARBA" id="ARBA00023136"/>
    </source>
</evidence>
<evidence type="ECO:0000256" key="5">
    <source>
        <dbReference type="ARBA" id="ARBA00023128"/>
    </source>
</evidence>
<evidence type="ECO:0000256" key="2">
    <source>
        <dbReference type="ARBA" id="ARBA00022692"/>
    </source>
</evidence>
<evidence type="ECO:0000259" key="9">
    <source>
        <dbReference type="PROSITE" id="PS51758"/>
    </source>
</evidence>
<comment type="subcellular location">
    <subcellularLocation>
        <location evidence="1">Mitochondrion inner membrane</location>
        <topology evidence="1">Single-pass membrane protein</topology>
    </subcellularLocation>
</comment>
<evidence type="ECO:0000313" key="10">
    <source>
        <dbReference type="EMBL" id="KAH3749105.1"/>
    </source>
</evidence>
<dbReference type="GO" id="GO:0043022">
    <property type="term" value="F:ribosome binding"/>
    <property type="evidence" value="ECO:0007669"/>
    <property type="project" value="InterPro"/>
</dbReference>
<dbReference type="EMBL" id="JAIWYP010000010">
    <property type="protein sequence ID" value="KAH3749105.1"/>
    <property type="molecule type" value="Genomic_DNA"/>
</dbReference>
<feature type="domain" description="Letm1 RBD" evidence="9">
    <location>
        <begin position="165"/>
        <end position="352"/>
    </location>
</feature>
<evidence type="ECO:0000256" key="3">
    <source>
        <dbReference type="ARBA" id="ARBA00022792"/>
    </source>
</evidence>
<evidence type="ECO:0000313" key="11">
    <source>
        <dbReference type="Proteomes" id="UP000828390"/>
    </source>
</evidence>
<accession>A0A9D4DIN9</accession>
<evidence type="ECO:0000256" key="7">
    <source>
        <dbReference type="PROSITE-ProRule" id="PRU01094"/>
    </source>
</evidence>
<comment type="caution">
    <text evidence="10">The sequence shown here is derived from an EMBL/GenBank/DDBJ whole genome shotgun (WGS) entry which is preliminary data.</text>
</comment>
<keyword evidence="4 8" id="KW-1133">Transmembrane helix</keyword>
<dbReference type="GO" id="GO:0030003">
    <property type="term" value="P:intracellular monoatomic cation homeostasis"/>
    <property type="evidence" value="ECO:0007669"/>
    <property type="project" value="TreeGrafter"/>
</dbReference>
<sequence>MAILVSARTLSKYQHLYRSGRCLCTSHSNDPKDTIGPPIKAWKYVINKLNRLVEASERKLETNLPKVYKAYNTVKCVRFIILDTRTYFSVATNMWTGRELHTFSRRELEIYQEMPRDLVKVVLLLLAWAIPVVGNGFLIIGYWFPRVFFTHHLWNESQKQQFGCHKLAHRINHYHQVLQAMDHKAYKHTEGETRDALMAILDKLEHSDHPSPEELLSLKHLFESSPFSLEYLSTHYCRLLSKANGLSLRRSSLSQDALIALHIDRAMMKEGIVNLSDSDMCTACLKRGLNPYGLTRDDRMQFLLSWTSITQKLDETGVSLLLHSPALLTYNATSNIQLMKGKRYKWRRIAPI</sequence>
<dbReference type="PANTHER" id="PTHR14009:SF13">
    <property type="entry name" value="LETM1 DOMAIN-CONTAINING PROTEIN 1"/>
    <property type="match status" value="1"/>
</dbReference>
<dbReference type="GO" id="GO:0005743">
    <property type="term" value="C:mitochondrial inner membrane"/>
    <property type="evidence" value="ECO:0007669"/>
    <property type="project" value="UniProtKB-SubCell"/>
</dbReference>
<dbReference type="PANTHER" id="PTHR14009">
    <property type="entry name" value="LEUCINE ZIPPER-EF-HAND CONTAINING TRANSMEMBRANE PROTEIN"/>
    <property type="match status" value="1"/>
</dbReference>
<dbReference type="InterPro" id="IPR033122">
    <property type="entry name" value="LETM1-like_RBD"/>
</dbReference>
<reference evidence="10" key="2">
    <citation type="submission" date="2020-11" db="EMBL/GenBank/DDBJ databases">
        <authorList>
            <person name="McCartney M.A."/>
            <person name="Auch B."/>
            <person name="Kono T."/>
            <person name="Mallez S."/>
            <person name="Becker A."/>
            <person name="Gohl D.M."/>
            <person name="Silverstein K.A.T."/>
            <person name="Koren S."/>
            <person name="Bechman K.B."/>
            <person name="Herman A."/>
            <person name="Abrahante J.E."/>
            <person name="Garbe J."/>
        </authorList>
    </citation>
    <scope>NUCLEOTIDE SEQUENCE</scope>
    <source>
        <strain evidence="10">Duluth1</strain>
        <tissue evidence="10">Whole animal</tissue>
    </source>
</reference>
<evidence type="ECO:0000256" key="1">
    <source>
        <dbReference type="ARBA" id="ARBA00004434"/>
    </source>
</evidence>
<dbReference type="Proteomes" id="UP000828390">
    <property type="component" value="Unassembled WGS sequence"/>
</dbReference>
<keyword evidence="3" id="KW-0999">Mitochondrion inner membrane</keyword>
<dbReference type="AlphaFoldDB" id="A0A9D4DIN9"/>
<name>A0A9D4DIN9_DREPO</name>
<evidence type="ECO:0000256" key="8">
    <source>
        <dbReference type="SAM" id="Phobius"/>
    </source>
</evidence>
<keyword evidence="6 8" id="KW-0472">Membrane</keyword>
<dbReference type="PROSITE" id="PS51758">
    <property type="entry name" value="LETM1_RBD"/>
    <property type="match status" value="1"/>
</dbReference>
<proteinExistence type="predicted"/>
<keyword evidence="11" id="KW-1185">Reference proteome</keyword>
<dbReference type="InterPro" id="IPR044202">
    <property type="entry name" value="LETM1/MDM38-like"/>
</dbReference>